<dbReference type="OrthoDB" id="312527at2759"/>
<keyword evidence="7" id="KW-0479">Metal-binding</keyword>
<name>Q22U23_TETTS</name>
<dbReference type="GO" id="GO:0005886">
    <property type="term" value="C:plasma membrane"/>
    <property type="evidence" value="ECO:0007669"/>
    <property type="project" value="TreeGrafter"/>
</dbReference>
<evidence type="ECO:0000256" key="2">
    <source>
        <dbReference type="ARBA" id="ARBA00022448"/>
    </source>
</evidence>
<dbReference type="GO" id="GO:0005249">
    <property type="term" value="F:voltage-gated potassium channel activity"/>
    <property type="evidence" value="ECO:0007669"/>
    <property type="project" value="TreeGrafter"/>
</dbReference>
<feature type="transmembrane region" description="Helical" evidence="9">
    <location>
        <begin position="452"/>
        <end position="475"/>
    </location>
</feature>
<keyword evidence="5" id="KW-0406">Ion transport</keyword>
<evidence type="ECO:0000256" key="3">
    <source>
        <dbReference type="ARBA" id="ARBA00022692"/>
    </source>
</evidence>
<evidence type="ECO:0000256" key="6">
    <source>
        <dbReference type="ARBA" id="ARBA00023136"/>
    </source>
</evidence>
<dbReference type="Pfam" id="PF00520">
    <property type="entry name" value="Ion_trans"/>
    <property type="match status" value="1"/>
</dbReference>
<evidence type="ECO:0000256" key="4">
    <source>
        <dbReference type="ARBA" id="ARBA00022989"/>
    </source>
</evidence>
<proteinExistence type="predicted"/>
<evidence type="ECO:0000256" key="1">
    <source>
        <dbReference type="ARBA" id="ARBA00004141"/>
    </source>
</evidence>
<dbReference type="InterPro" id="IPR050818">
    <property type="entry name" value="KCNH_animal-type"/>
</dbReference>
<comment type="subcellular location">
    <subcellularLocation>
        <location evidence="1">Membrane</location>
        <topology evidence="1">Multi-pass membrane protein</topology>
    </subcellularLocation>
</comment>
<dbReference type="InterPro" id="IPR001878">
    <property type="entry name" value="Znf_CCHC"/>
</dbReference>
<sequence>MIDIKDHEHVLKDNYKIQIGQHKEDQVIDAFQGDDIKQVNFDDQLQISIHIDDKNMNYQSNLASSPNYLQKALSKNENDVQESNINKNSKQNLLQDQFFSNNQLGSISQRGLLNNASAISNSQPFSLNENQLIQLDQSSSEDDQTEIEKNFSRLKHFQESTNRDSIETNKEQKKKASTIKIKPFSIMYQSLVFLAKLMRASSSFRFRNITLKQFGIIDDFSSDFEYYIYINHKIRSFRPSIIKKFLYKAQQTILIDYFNEFLKGKWILKPESLFRLIWDIFMIVFVLYLLIVIPIEHIYDQNQIQFLQYFNSAVIQWILVLELFVNFNTAVFHNGQVIIDRRKIFYLYHKNFIKDFIVMIMFMISRSVEKNTSTSYLDFFIFIKFIDIPWKLNDLENQFQVSQNKMRIFQLIQLELLVILIAHILSCIYLRIGLQQYQNGENSWISRFQLDGYSVGQLYLQTFYYMIITMTTIGYGDYFPTTPNEKVFITVVALIATNVCAFSFSQISEIVKYEQDKKQAYQQMMQGINKEMNNVGLNILLQHKVRKYYEFQHNQQSEDRQQNRLTLIENLPSQIKQEVLLDVNVDFLKQITFINQLSNECKKQISLNVKQRIFYPEEVVFKEKEYNSSLFFISQGTVQLSITVKTKNESNDETLSEMIIEQLKKKDVFGFEGFLYNSQNPYNAKCGGYSVITYIEREELINILQQFPLDYEKYCFMKDEIVLSGKYKLISKKCYTCGDQNHSFRDCAKINPVFNWREKYKVKHKQINPERNPQFVRKTVSLLKAIKDQQEISKKALKIIAKYDEESMLSDLCSVLIEEEHDTDKNSQDEDDDFSVGSEQKDQENFKRKVRGNNEDDDDDDDNHEQERNQNIYRKLKKNTYNGTESSDILDEEESMWFESQKDKRQTTKKRSKINLQDTISSLIKQINDEKIQKVQNINQEQYNEKQKTILLNTKFSKFRSGSGDNIFSSNASEKPKLQMANQLDIIDENEEEINNMLNSDMRYQGSNKQTEATFSEKPNKLVTINELINEQLDESHSSHNLNQQVIHFESPDSILDQESNLSIGIIQQMECKPNPSQEFTPIHTMQQIKGDNQRKQSLQGFRSQNSNNFISQSTLRALESDLNLSNNNNSQNSPKLIQPFLQKQIKNGSGFSSQNQKNETNDANNNVIILDSSDASQSFDLQNNNQKYQTNQQLNQNGTEGYQDTNFSSKSTWITSKFNQKELVEKTEEYEDSCNDENVNSERLPQAPQKISRSNNKTFTMSCNESQFQNVQENANEEINSNNINPVKVQEYDIYDKLQIKRKQKAQKTYLMQERSIAKKLTQKLNQNTQSINNAHNDDILKTIQRTVSRKMSDKKKTIIQNSHLLNQNQTQQNLHHFNILQTSSKNYLPESISPYSPNQQFGLNKNNLSNQLQSQEKQSPIIGSDRKIPSIPLLHLGMPRESTKKYTKFNISHYPSQIDPHILENNQLGLNKHRRIGTIKTTHIEIQKEPDQANSPRRNGRVGTKLSGGGKTIISQSKQFERKSTNTNTNSSILGSNQLNQLNSSNIIEHHVVTGITQNTAIEGSQESYEYMIRCIYNLQDLDLLIVRKKFLIEQQKGILQNFIFVDDNEIDIDVSKEFKQYYPPQNMKEIIKALRKKQNKILKQFYPNIKTNHNKNLKQKKLKTGESKYSIRQNSKLSNNPSNQLTQLNSFQINSNTNNNNNPSYIINQKQ</sequence>
<reference evidence="13" key="1">
    <citation type="journal article" date="2006" name="PLoS Biol.">
        <title>Macronuclear genome sequence of the ciliate Tetrahymena thermophila, a model eukaryote.</title>
        <authorList>
            <person name="Eisen J.A."/>
            <person name="Coyne R.S."/>
            <person name="Wu M."/>
            <person name="Wu D."/>
            <person name="Thiagarajan M."/>
            <person name="Wortman J.R."/>
            <person name="Badger J.H."/>
            <person name="Ren Q."/>
            <person name="Amedeo P."/>
            <person name="Jones K.M."/>
            <person name="Tallon L.J."/>
            <person name="Delcher A.L."/>
            <person name="Salzberg S.L."/>
            <person name="Silva J.C."/>
            <person name="Haas B.J."/>
            <person name="Majoros W.H."/>
            <person name="Farzad M."/>
            <person name="Carlton J.M."/>
            <person name="Smith R.K. Jr."/>
            <person name="Garg J."/>
            <person name="Pearlman R.E."/>
            <person name="Karrer K.M."/>
            <person name="Sun L."/>
            <person name="Manning G."/>
            <person name="Elde N.C."/>
            <person name="Turkewitz A.P."/>
            <person name="Asai D.J."/>
            <person name="Wilkes D.E."/>
            <person name="Wang Y."/>
            <person name="Cai H."/>
            <person name="Collins K."/>
            <person name="Stewart B.A."/>
            <person name="Lee S.R."/>
            <person name="Wilamowska K."/>
            <person name="Weinberg Z."/>
            <person name="Ruzzo W.L."/>
            <person name="Wloga D."/>
            <person name="Gaertig J."/>
            <person name="Frankel J."/>
            <person name="Tsao C.-C."/>
            <person name="Gorovsky M.A."/>
            <person name="Keeling P.J."/>
            <person name="Waller R.F."/>
            <person name="Patron N.J."/>
            <person name="Cherry J.M."/>
            <person name="Stover N.A."/>
            <person name="Krieger C.J."/>
            <person name="del Toro C."/>
            <person name="Ryder H.F."/>
            <person name="Williamson S.C."/>
            <person name="Barbeau R.A."/>
            <person name="Hamilton E.P."/>
            <person name="Orias E."/>
        </authorList>
    </citation>
    <scope>NUCLEOTIDE SEQUENCE [LARGE SCALE GENOMIC DNA]</scope>
    <source>
        <strain evidence="13">SB210</strain>
    </source>
</reference>
<keyword evidence="7" id="KW-0862">Zinc</keyword>
<dbReference type="RefSeq" id="XP_001009109.2">
    <property type="nucleotide sequence ID" value="XM_001009109.2"/>
</dbReference>
<dbReference type="Gene3D" id="2.60.120.10">
    <property type="entry name" value="Jelly Rolls"/>
    <property type="match status" value="1"/>
</dbReference>
<dbReference type="SMART" id="SM00100">
    <property type="entry name" value="cNMP"/>
    <property type="match status" value="1"/>
</dbReference>
<dbReference type="PROSITE" id="PS50158">
    <property type="entry name" value="ZF_CCHC"/>
    <property type="match status" value="1"/>
</dbReference>
<dbReference type="PANTHER" id="PTHR10217">
    <property type="entry name" value="VOLTAGE AND LIGAND GATED POTASSIUM CHANNEL"/>
    <property type="match status" value="1"/>
</dbReference>
<keyword evidence="4 9" id="KW-1133">Transmembrane helix</keyword>
<dbReference type="InterPro" id="IPR005821">
    <property type="entry name" value="Ion_trans_dom"/>
</dbReference>
<organism evidence="12 13">
    <name type="scientific">Tetrahymena thermophila (strain SB210)</name>
    <dbReference type="NCBI Taxonomy" id="312017"/>
    <lineage>
        <taxon>Eukaryota</taxon>
        <taxon>Sar</taxon>
        <taxon>Alveolata</taxon>
        <taxon>Ciliophora</taxon>
        <taxon>Intramacronucleata</taxon>
        <taxon>Oligohymenophorea</taxon>
        <taxon>Hymenostomatida</taxon>
        <taxon>Tetrahymenina</taxon>
        <taxon>Tetrahymenidae</taxon>
        <taxon>Tetrahymena</taxon>
    </lineage>
</organism>
<dbReference type="Pfam" id="PF00027">
    <property type="entry name" value="cNMP_binding"/>
    <property type="match status" value="1"/>
</dbReference>
<evidence type="ECO:0000256" key="5">
    <source>
        <dbReference type="ARBA" id="ARBA00023065"/>
    </source>
</evidence>
<feature type="transmembrane region" description="Helical" evidence="9">
    <location>
        <begin position="313"/>
        <end position="332"/>
    </location>
</feature>
<evidence type="ECO:0000256" key="9">
    <source>
        <dbReference type="SAM" id="Phobius"/>
    </source>
</evidence>
<dbReference type="InterPro" id="IPR000595">
    <property type="entry name" value="cNMP-bd_dom"/>
</dbReference>
<dbReference type="GO" id="GO:0042391">
    <property type="term" value="P:regulation of membrane potential"/>
    <property type="evidence" value="ECO:0007669"/>
    <property type="project" value="TreeGrafter"/>
</dbReference>
<dbReference type="InterPro" id="IPR014710">
    <property type="entry name" value="RmlC-like_jellyroll"/>
</dbReference>
<evidence type="ECO:0000313" key="12">
    <source>
        <dbReference type="EMBL" id="EAR88864.2"/>
    </source>
</evidence>
<dbReference type="CDD" id="cd00038">
    <property type="entry name" value="CAP_ED"/>
    <property type="match status" value="1"/>
</dbReference>
<keyword evidence="7" id="KW-0863">Zinc-finger</keyword>
<dbReference type="GO" id="GO:0008270">
    <property type="term" value="F:zinc ion binding"/>
    <property type="evidence" value="ECO:0007669"/>
    <property type="project" value="UniProtKB-KW"/>
</dbReference>
<feature type="region of interest" description="Disordered" evidence="8">
    <location>
        <begin position="1519"/>
        <end position="1538"/>
    </location>
</feature>
<feature type="transmembrane region" description="Helical" evidence="9">
    <location>
        <begin position="273"/>
        <end position="293"/>
    </location>
</feature>
<evidence type="ECO:0000313" key="13">
    <source>
        <dbReference type="Proteomes" id="UP000009168"/>
    </source>
</evidence>
<dbReference type="SUPFAM" id="SSF51206">
    <property type="entry name" value="cAMP-binding domain-like"/>
    <property type="match status" value="1"/>
</dbReference>
<dbReference type="KEGG" id="tet:TTHERM_00263600"/>
<gene>
    <name evidence="12" type="ORF">TTHERM_00263600</name>
</gene>
<keyword evidence="6 9" id="KW-0472">Membrane</keyword>
<feature type="compositionally biased region" description="Acidic residues" evidence="8">
    <location>
        <begin position="855"/>
        <end position="864"/>
    </location>
</feature>
<feature type="transmembrane region" description="Helical" evidence="9">
    <location>
        <begin position="487"/>
        <end position="507"/>
    </location>
</feature>
<protein>
    <submittedName>
        <fullName evidence="12">Cyclic nucleotide-binding domain protein</fullName>
    </submittedName>
</protein>
<evidence type="ECO:0000259" key="11">
    <source>
        <dbReference type="PROSITE" id="PS50158"/>
    </source>
</evidence>
<evidence type="ECO:0000256" key="8">
    <source>
        <dbReference type="SAM" id="MobiDB-lite"/>
    </source>
</evidence>
<dbReference type="EMBL" id="GG662830">
    <property type="protein sequence ID" value="EAR88864.2"/>
    <property type="molecule type" value="Genomic_DNA"/>
</dbReference>
<dbReference type="eggNOG" id="KOG0500">
    <property type="taxonomic scope" value="Eukaryota"/>
</dbReference>
<dbReference type="GeneID" id="7826084"/>
<accession>Q22U23</accession>
<dbReference type="Proteomes" id="UP000009168">
    <property type="component" value="Unassembled WGS sequence"/>
</dbReference>
<keyword evidence="13" id="KW-1185">Reference proteome</keyword>
<dbReference type="Gene3D" id="1.10.287.630">
    <property type="entry name" value="Helix hairpin bin"/>
    <property type="match status" value="1"/>
</dbReference>
<dbReference type="PROSITE" id="PS50042">
    <property type="entry name" value="CNMP_BINDING_3"/>
    <property type="match status" value="1"/>
</dbReference>
<dbReference type="PANTHER" id="PTHR10217:SF435">
    <property type="entry name" value="POTASSIUM VOLTAGE-GATED CHANNEL PROTEIN EAG"/>
    <property type="match status" value="1"/>
</dbReference>
<feature type="domain" description="Cyclic nucleotide-binding" evidence="10">
    <location>
        <begin position="593"/>
        <end position="704"/>
    </location>
</feature>
<feature type="region of interest" description="Disordered" evidence="8">
    <location>
        <begin position="1490"/>
        <end position="1510"/>
    </location>
</feature>
<dbReference type="Gene3D" id="1.10.287.70">
    <property type="match status" value="1"/>
</dbReference>
<dbReference type="SUPFAM" id="SSF81324">
    <property type="entry name" value="Voltage-gated potassium channels"/>
    <property type="match status" value="1"/>
</dbReference>
<feature type="region of interest" description="Disordered" evidence="8">
    <location>
        <begin position="820"/>
        <end position="887"/>
    </location>
</feature>
<evidence type="ECO:0000256" key="7">
    <source>
        <dbReference type="PROSITE-ProRule" id="PRU00047"/>
    </source>
</evidence>
<feature type="domain" description="CCHC-type" evidence="11">
    <location>
        <begin position="733"/>
        <end position="747"/>
    </location>
</feature>
<dbReference type="InterPro" id="IPR018490">
    <property type="entry name" value="cNMP-bd_dom_sf"/>
</dbReference>
<keyword evidence="3 9" id="KW-0812">Transmembrane</keyword>
<dbReference type="HOGENOM" id="CLU_283070_0_0_1"/>
<feature type="transmembrane region" description="Helical" evidence="9">
    <location>
        <begin position="411"/>
        <end position="432"/>
    </location>
</feature>
<evidence type="ECO:0000259" key="10">
    <source>
        <dbReference type="PROSITE" id="PS50042"/>
    </source>
</evidence>
<dbReference type="InParanoid" id="Q22U23"/>
<keyword evidence="2" id="KW-0813">Transport</keyword>
<dbReference type="GO" id="GO:0003676">
    <property type="term" value="F:nucleic acid binding"/>
    <property type="evidence" value="ECO:0007669"/>
    <property type="project" value="InterPro"/>
</dbReference>